<dbReference type="EMBL" id="CALNXJ010000086">
    <property type="protein sequence ID" value="CAH3162642.1"/>
    <property type="molecule type" value="Genomic_DNA"/>
</dbReference>
<feature type="non-terminal residue" evidence="1">
    <location>
        <position position="1"/>
    </location>
</feature>
<reference evidence="1 2" key="1">
    <citation type="submission" date="2022-05" db="EMBL/GenBank/DDBJ databases">
        <authorList>
            <consortium name="Genoscope - CEA"/>
            <person name="William W."/>
        </authorList>
    </citation>
    <scope>NUCLEOTIDE SEQUENCE [LARGE SCALE GENOMIC DNA]</scope>
</reference>
<name>A0AAU9Y052_9CNID</name>
<protein>
    <submittedName>
        <fullName evidence="1">Uncharacterized protein</fullName>
    </submittedName>
</protein>
<sequence length="93" mass="10827">IPRTTARQQHRVNVPTTNPESYWQRAVYLPPTDHHIQEINDRLLSREDRFLAQYLLPINLQGFGNDRPHSTEERPTTLADTLDCIKYNSLSKG</sequence>
<comment type="caution">
    <text evidence="1">The sequence shown here is derived from an EMBL/GenBank/DDBJ whole genome shotgun (WGS) entry which is preliminary data.</text>
</comment>
<dbReference type="Proteomes" id="UP001159428">
    <property type="component" value="Unassembled WGS sequence"/>
</dbReference>
<evidence type="ECO:0000313" key="2">
    <source>
        <dbReference type="Proteomes" id="UP001159428"/>
    </source>
</evidence>
<gene>
    <name evidence="1" type="ORF">PMEA_00034295</name>
</gene>
<organism evidence="1 2">
    <name type="scientific">Pocillopora meandrina</name>
    <dbReference type="NCBI Taxonomy" id="46732"/>
    <lineage>
        <taxon>Eukaryota</taxon>
        <taxon>Metazoa</taxon>
        <taxon>Cnidaria</taxon>
        <taxon>Anthozoa</taxon>
        <taxon>Hexacorallia</taxon>
        <taxon>Scleractinia</taxon>
        <taxon>Astrocoeniina</taxon>
        <taxon>Pocilloporidae</taxon>
        <taxon>Pocillopora</taxon>
    </lineage>
</organism>
<keyword evidence="2" id="KW-1185">Reference proteome</keyword>
<accession>A0AAU9Y052</accession>
<proteinExistence type="predicted"/>
<evidence type="ECO:0000313" key="1">
    <source>
        <dbReference type="EMBL" id="CAH3162642.1"/>
    </source>
</evidence>
<dbReference type="AlphaFoldDB" id="A0AAU9Y052"/>